<evidence type="ECO:0000256" key="1">
    <source>
        <dbReference type="ARBA" id="ARBA00001947"/>
    </source>
</evidence>
<comment type="cofactor">
    <cofactor evidence="1">
        <name>Zn(2+)</name>
        <dbReference type="ChEBI" id="CHEBI:29105"/>
    </cofactor>
</comment>
<proteinExistence type="predicted"/>
<reference evidence="6" key="1">
    <citation type="submission" date="2021-07" db="EMBL/GenBank/DDBJ databases">
        <title>Complete genome sequence of Crassaminicella sp. 143-21, isolated from a deep-sea hydrothermal vent.</title>
        <authorList>
            <person name="Li X."/>
        </authorList>
    </citation>
    <scope>NUCLEOTIDE SEQUENCE</scope>
    <source>
        <strain evidence="6">143-21</strain>
    </source>
</reference>
<dbReference type="PANTHER" id="PTHR46233:SF3">
    <property type="entry name" value="HYDROXYACYLGLUTATHIONE HYDROLASE GLOC"/>
    <property type="match status" value="1"/>
</dbReference>
<dbReference type="EMBL" id="CP078093">
    <property type="protein sequence ID" value="QXM05443.1"/>
    <property type="molecule type" value="Genomic_DNA"/>
</dbReference>
<dbReference type="InterPro" id="IPR001279">
    <property type="entry name" value="Metallo-B-lactamas"/>
</dbReference>
<dbReference type="Proteomes" id="UP000886818">
    <property type="component" value="Chromosome"/>
</dbReference>
<gene>
    <name evidence="6" type="ORF">KVH43_08610</name>
</gene>
<keyword evidence="7" id="KW-1185">Reference proteome</keyword>
<evidence type="ECO:0000256" key="2">
    <source>
        <dbReference type="ARBA" id="ARBA00022723"/>
    </source>
</evidence>
<keyword evidence="4" id="KW-0862">Zinc</keyword>
<evidence type="ECO:0000313" key="7">
    <source>
        <dbReference type="Proteomes" id="UP000886818"/>
    </source>
</evidence>
<dbReference type="Pfam" id="PF00753">
    <property type="entry name" value="Lactamase_B"/>
    <property type="match status" value="1"/>
</dbReference>
<protein>
    <submittedName>
        <fullName evidence="6">MBL fold metallo-hydrolase</fullName>
    </submittedName>
</protein>
<dbReference type="SMART" id="SM00849">
    <property type="entry name" value="Lactamase_B"/>
    <property type="match status" value="1"/>
</dbReference>
<keyword evidence="3" id="KW-0378">Hydrolase</keyword>
<accession>A0ABX8R8T3</accession>
<dbReference type="InterPro" id="IPR051453">
    <property type="entry name" value="MBL_Glyoxalase_II"/>
</dbReference>
<dbReference type="PANTHER" id="PTHR46233">
    <property type="entry name" value="HYDROXYACYLGLUTATHIONE HYDROLASE GLOC"/>
    <property type="match status" value="1"/>
</dbReference>
<organism evidence="6 7">
    <name type="scientific">Crassaminicella indica</name>
    <dbReference type="NCBI Taxonomy" id="2855394"/>
    <lineage>
        <taxon>Bacteria</taxon>
        <taxon>Bacillati</taxon>
        <taxon>Bacillota</taxon>
        <taxon>Clostridia</taxon>
        <taxon>Eubacteriales</taxon>
        <taxon>Clostridiaceae</taxon>
        <taxon>Crassaminicella</taxon>
    </lineage>
</organism>
<sequence>MRLERLIVGMLETNGYILYDENMLEALIIDPGDEAKTFVEYISRNRLKPIGIILTHYHYDHIGAVLDLRKKYSMPVYIHKKDEEGLKDPCINHSVSSFRKSISIIPDQTLKDGDTIKTSWVTLEIIHTPGHTPGGICIKVKNKNIIFTGDTIFNIDLGRTDLEGGDYHAMKNSIRNKVSKWSDDMMIYPGHGDLASMADVKKKNMEYLDIIKRR</sequence>
<dbReference type="CDD" id="cd06262">
    <property type="entry name" value="metallo-hydrolase-like_MBL-fold"/>
    <property type="match status" value="1"/>
</dbReference>
<feature type="domain" description="Metallo-beta-lactamase" evidence="5">
    <location>
        <begin position="12"/>
        <end position="191"/>
    </location>
</feature>
<evidence type="ECO:0000259" key="5">
    <source>
        <dbReference type="SMART" id="SM00849"/>
    </source>
</evidence>
<keyword evidence="2" id="KW-0479">Metal-binding</keyword>
<evidence type="ECO:0000256" key="3">
    <source>
        <dbReference type="ARBA" id="ARBA00022801"/>
    </source>
</evidence>
<evidence type="ECO:0000256" key="4">
    <source>
        <dbReference type="ARBA" id="ARBA00022833"/>
    </source>
</evidence>
<name>A0ABX8R8T3_9CLOT</name>
<dbReference type="RefSeq" id="WP_218282142.1">
    <property type="nucleotide sequence ID" value="NZ_CP078093.1"/>
</dbReference>
<evidence type="ECO:0000313" key="6">
    <source>
        <dbReference type="EMBL" id="QXM05443.1"/>
    </source>
</evidence>